<dbReference type="AlphaFoldDB" id="A0A9P9FU93"/>
<dbReference type="InterPro" id="IPR006059">
    <property type="entry name" value="SBP"/>
</dbReference>
<dbReference type="PANTHER" id="PTHR30006">
    <property type="entry name" value="THIAMINE-BINDING PERIPLASMIC PROTEIN-RELATED"/>
    <property type="match status" value="1"/>
</dbReference>
<name>A0A9P9FU93_9HYPO</name>
<sequence>MPLPVQGRGFFLGGLARSNLQSCLKEGGVVTSWMGGDEQNQQDAIKTAFEAAFPGMTLNLTVDLSKYHEGNIDEQLAQDNVFVDSIALQTLHDFPRWKHEDALLHYAPLGFDKIYPDFRDGDAAYYGYIGLAWELIWNSDKLQGKAIQDYPDFLRPEFKGKLALTYPNDDDAILFAFDLILNRYGTAWFEKLLEQEPRWVRGSATGPTLVADPNTTFAATFTSSLRLNKPPSPLKYRFPKKGEYVSWAQTAAILKDAPHPEGAKLLHNFLLSKEFQGGSGFWSVRSDVAAPQGYCWWL</sequence>
<dbReference type="SUPFAM" id="SSF53850">
    <property type="entry name" value="Periplasmic binding protein-like II"/>
    <property type="match status" value="1"/>
</dbReference>
<evidence type="ECO:0000313" key="2">
    <source>
        <dbReference type="EMBL" id="KAH7176101.1"/>
    </source>
</evidence>
<accession>A0A9P9FU93</accession>
<dbReference type="Gene3D" id="3.40.190.10">
    <property type="entry name" value="Periplasmic binding protein-like II"/>
    <property type="match status" value="2"/>
</dbReference>
<dbReference type="Pfam" id="PF13416">
    <property type="entry name" value="SBP_bac_8"/>
    <property type="match status" value="1"/>
</dbReference>
<reference evidence="2" key="1">
    <citation type="journal article" date="2021" name="Nat. Commun.">
        <title>Genetic determinants of endophytism in the Arabidopsis root mycobiome.</title>
        <authorList>
            <person name="Mesny F."/>
            <person name="Miyauchi S."/>
            <person name="Thiergart T."/>
            <person name="Pickel B."/>
            <person name="Atanasova L."/>
            <person name="Karlsson M."/>
            <person name="Huettel B."/>
            <person name="Barry K.W."/>
            <person name="Haridas S."/>
            <person name="Chen C."/>
            <person name="Bauer D."/>
            <person name="Andreopoulos W."/>
            <person name="Pangilinan J."/>
            <person name="LaButti K."/>
            <person name="Riley R."/>
            <person name="Lipzen A."/>
            <person name="Clum A."/>
            <person name="Drula E."/>
            <person name="Henrissat B."/>
            <person name="Kohler A."/>
            <person name="Grigoriev I.V."/>
            <person name="Martin F.M."/>
            <person name="Hacquard S."/>
        </authorList>
    </citation>
    <scope>NUCLEOTIDE SEQUENCE</scope>
    <source>
        <strain evidence="2">MPI-CAGE-AT-0147</strain>
    </source>
</reference>
<protein>
    <recommendedName>
        <fullName evidence="4">Periplasmic binding protein-like II</fullName>
    </recommendedName>
</protein>
<dbReference type="PANTHER" id="PTHR30006:SF2">
    <property type="entry name" value="ABC TRANSPORTER SUBSTRATE-BINDING PROTEIN"/>
    <property type="match status" value="1"/>
</dbReference>
<evidence type="ECO:0000256" key="1">
    <source>
        <dbReference type="ARBA" id="ARBA00022729"/>
    </source>
</evidence>
<dbReference type="Proteomes" id="UP000738349">
    <property type="component" value="Unassembled WGS sequence"/>
</dbReference>
<comment type="caution">
    <text evidence="2">The sequence shown here is derived from an EMBL/GenBank/DDBJ whole genome shotgun (WGS) entry which is preliminary data.</text>
</comment>
<proteinExistence type="predicted"/>
<organism evidence="2 3">
    <name type="scientific">Dactylonectria macrodidyma</name>
    <dbReference type="NCBI Taxonomy" id="307937"/>
    <lineage>
        <taxon>Eukaryota</taxon>
        <taxon>Fungi</taxon>
        <taxon>Dikarya</taxon>
        <taxon>Ascomycota</taxon>
        <taxon>Pezizomycotina</taxon>
        <taxon>Sordariomycetes</taxon>
        <taxon>Hypocreomycetidae</taxon>
        <taxon>Hypocreales</taxon>
        <taxon>Nectriaceae</taxon>
        <taxon>Dactylonectria</taxon>
    </lineage>
</organism>
<keyword evidence="3" id="KW-1185">Reference proteome</keyword>
<gene>
    <name evidence="2" type="ORF">EDB81DRAFT_632448</name>
</gene>
<keyword evidence="1" id="KW-0732">Signal</keyword>
<dbReference type="EMBL" id="JAGMUV010000001">
    <property type="protein sequence ID" value="KAH7176101.1"/>
    <property type="molecule type" value="Genomic_DNA"/>
</dbReference>
<dbReference type="OrthoDB" id="124329at2759"/>
<evidence type="ECO:0008006" key="4">
    <source>
        <dbReference type="Google" id="ProtNLM"/>
    </source>
</evidence>
<evidence type="ECO:0000313" key="3">
    <source>
        <dbReference type="Proteomes" id="UP000738349"/>
    </source>
</evidence>